<dbReference type="GeneID" id="107523139"/>
<protein>
    <submittedName>
        <fullName evidence="4">Podoplanin</fullName>
    </submittedName>
</protein>
<reference evidence="4" key="1">
    <citation type="submission" date="2025-08" db="UniProtKB">
        <authorList>
            <consortium name="RefSeq"/>
        </authorList>
    </citation>
    <scope>IDENTIFICATION</scope>
</reference>
<dbReference type="PANTHER" id="PTHR47390:SF1">
    <property type="entry name" value="PODOPLANIN"/>
    <property type="match status" value="1"/>
</dbReference>
<name>A0ABM3YB47_ERIEU</name>
<feature type="transmembrane region" description="Helical" evidence="1">
    <location>
        <begin position="120"/>
        <end position="147"/>
    </location>
</feature>
<keyword evidence="1" id="KW-0812">Transmembrane</keyword>
<keyword evidence="3" id="KW-1185">Reference proteome</keyword>
<keyword evidence="1" id="KW-1133">Transmembrane helix</keyword>
<dbReference type="InterPro" id="IPR052684">
    <property type="entry name" value="Podoplanin_domain"/>
</dbReference>
<evidence type="ECO:0000256" key="2">
    <source>
        <dbReference type="SAM" id="SignalP"/>
    </source>
</evidence>
<dbReference type="Pfam" id="PF05808">
    <property type="entry name" value="Podoplanin"/>
    <property type="match status" value="1"/>
</dbReference>
<evidence type="ECO:0000313" key="3">
    <source>
        <dbReference type="Proteomes" id="UP001652624"/>
    </source>
</evidence>
<feature type="signal peptide" evidence="2">
    <location>
        <begin position="1"/>
        <end position="22"/>
    </location>
</feature>
<sequence length="156" mass="16435">MWKIAVLLFVLGSSSLWVGAEGASTVRPEDDITTAGVEDDIVTTGDEDDIVTLAASDEPYETTSLASLVPTTAESITRREDLPTTGQEGIQSSTTLNVVTSNSVEKVSEETETKVEKDGLATVTLIGIIVGVLLAIGFVGGIIFVVLRKMSGRYSP</sequence>
<feature type="chain" id="PRO_5047163431" evidence="2">
    <location>
        <begin position="23"/>
        <end position="156"/>
    </location>
</feature>
<keyword evidence="2" id="KW-0732">Signal</keyword>
<evidence type="ECO:0000256" key="1">
    <source>
        <dbReference type="SAM" id="Phobius"/>
    </source>
</evidence>
<organism evidence="3 4">
    <name type="scientific">Erinaceus europaeus</name>
    <name type="common">Western European hedgehog</name>
    <dbReference type="NCBI Taxonomy" id="9365"/>
    <lineage>
        <taxon>Eukaryota</taxon>
        <taxon>Metazoa</taxon>
        <taxon>Chordata</taxon>
        <taxon>Craniata</taxon>
        <taxon>Vertebrata</taxon>
        <taxon>Euteleostomi</taxon>
        <taxon>Mammalia</taxon>
        <taxon>Eutheria</taxon>
        <taxon>Laurasiatheria</taxon>
        <taxon>Eulipotyphla</taxon>
        <taxon>Erinaceidae</taxon>
        <taxon>Erinaceinae</taxon>
        <taxon>Erinaceus</taxon>
    </lineage>
</organism>
<accession>A0ABM3YB47</accession>
<dbReference type="RefSeq" id="XP_060058294.1">
    <property type="nucleotide sequence ID" value="XM_060202311.1"/>
</dbReference>
<dbReference type="Proteomes" id="UP001652624">
    <property type="component" value="Chromosome 11"/>
</dbReference>
<keyword evidence="1" id="KW-0472">Membrane</keyword>
<gene>
    <name evidence="4" type="primary">PDPN</name>
</gene>
<evidence type="ECO:0000313" key="4">
    <source>
        <dbReference type="RefSeq" id="XP_060058294.1"/>
    </source>
</evidence>
<proteinExistence type="predicted"/>
<dbReference type="PANTHER" id="PTHR47390">
    <property type="entry name" value="PODOPLANIN"/>
    <property type="match status" value="1"/>
</dbReference>